<evidence type="ECO:0000256" key="3">
    <source>
        <dbReference type="SAM" id="MobiDB-lite"/>
    </source>
</evidence>
<feature type="compositionally biased region" description="Low complexity" evidence="3">
    <location>
        <begin position="27"/>
        <end position="73"/>
    </location>
</feature>
<dbReference type="GO" id="GO:0005737">
    <property type="term" value="C:cytoplasm"/>
    <property type="evidence" value="ECO:0007669"/>
    <property type="project" value="TreeGrafter"/>
</dbReference>
<proteinExistence type="predicted"/>
<feature type="domain" description="RRM" evidence="4">
    <location>
        <begin position="116"/>
        <end position="194"/>
    </location>
</feature>
<feature type="compositionally biased region" description="Polar residues" evidence="3">
    <location>
        <begin position="522"/>
        <end position="559"/>
    </location>
</feature>
<dbReference type="OMA" id="PLDYTWQ"/>
<evidence type="ECO:0000313" key="5">
    <source>
        <dbReference type="EMBL" id="KAJ6225348.1"/>
    </source>
</evidence>
<name>A0A9Q0MG27_BLOTA</name>
<dbReference type="GO" id="GO:0005634">
    <property type="term" value="C:nucleus"/>
    <property type="evidence" value="ECO:0007669"/>
    <property type="project" value="TreeGrafter"/>
</dbReference>
<feature type="compositionally biased region" description="Polar residues" evidence="3">
    <location>
        <begin position="7"/>
        <end position="26"/>
    </location>
</feature>
<dbReference type="SUPFAM" id="SSF54928">
    <property type="entry name" value="RNA-binding domain, RBD"/>
    <property type="match status" value="3"/>
</dbReference>
<dbReference type="InterPro" id="IPR012677">
    <property type="entry name" value="Nucleotide-bd_a/b_plait_sf"/>
</dbReference>
<dbReference type="EMBL" id="JAPWDV010000001">
    <property type="protein sequence ID" value="KAJ6225348.1"/>
    <property type="molecule type" value="Genomic_DNA"/>
</dbReference>
<dbReference type="AlphaFoldDB" id="A0A9Q0MG27"/>
<dbReference type="PROSITE" id="PS50102">
    <property type="entry name" value="RRM"/>
    <property type="match status" value="3"/>
</dbReference>
<feature type="region of interest" description="Disordered" evidence="3">
    <location>
        <begin position="451"/>
        <end position="585"/>
    </location>
</feature>
<comment type="caution">
    <text evidence="5">The sequence shown here is derived from an EMBL/GenBank/DDBJ whole genome shotgun (WGS) entry which is preliminary data.</text>
</comment>
<feature type="region of interest" description="Disordered" evidence="3">
    <location>
        <begin position="1"/>
        <end position="113"/>
    </location>
</feature>
<dbReference type="PANTHER" id="PTHR23003">
    <property type="entry name" value="RNA RECOGNITION MOTIF RRM DOMAIN CONTAINING PROTEIN"/>
    <property type="match status" value="1"/>
</dbReference>
<dbReference type="GO" id="GO:0003729">
    <property type="term" value="F:mRNA binding"/>
    <property type="evidence" value="ECO:0007669"/>
    <property type="project" value="TreeGrafter"/>
</dbReference>
<feature type="compositionally biased region" description="Basic and acidic residues" evidence="3">
    <location>
        <begin position="223"/>
        <end position="245"/>
    </location>
</feature>
<evidence type="ECO:0000256" key="1">
    <source>
        <dbReference type="ARBA" id="ARBA00022884"/>
    </source>
</evidence>
<evidence type="ECO:0000259" key="4">
    <source>
        <dbReference type="PROSITE" id="PS50102"/>
    </source>
</evidence>
<gene>
    <name evidence="5" type="ORF">RDWZM_003893</name>
</gene>
<dbReference type="InterPro" id="IPR000504">
    <property type="entry name" value="RRM_dom"/>
</dbReference>
<feature type="domain" description="RRM" evidence="4">
    <location>
        <begin position="588"/>
        <end position="658"/>
    </location>
</feature>
<reference evidence="5" key="1">
    <citation type="submission" date="2022-12" db="EMBL/GenBank/DDBJ databases">
        <title>Genome assemblies of Blomia tropicalis.</title>
        <authorList>
            <person name="Cui Y."/>
        </authorList>
    </citation>
    <scope>NUCLEOTIDE SEQUENCE</scope>
    <source>
        <tissue evidence="5">Adult mites</tissue>
    </source>
</reference>
<protein>
    <recommendedName>
        <fullName evidence="4">RRM domain-containing protein</fullName>
    </recommendedName>
</protein>
<keyword evidence="1 2" id="KW-0694">RNA-binding</keyword>
<dbReference type="Pfam" id="PF00076">
    <property type="entry name" value="RRM_1"/>
    <property type="match status" value="3"/>
</dbReference>
<feature type="compositionally biased region" description="Low complexity" evidence="3">
    <location>
        <begin position="502"/>
        <end position="521"/>
    </location>
</feature>
<dbReference type="PANTHER" id="PTHR23003:SF3">
    <property type="entry name" value="FI21236P1-RELATED"/>
    <property type="match status" value="1"/>
</dbReference>
<accession>A0A9Q0MG27</accession>
<dbReference type="Proteomes" id="UP001142055">
    <property type="component" value="Chromosome 1"/>
</dbReference>
<dbReference type="InterPro" id="IPR050374">
    <property type="entry name" value="RRT5_SRSF_SR"/>
</dbReference>
<dbReference type="InterPro" id="IPR035979">
    <property type="entry name" value="RBD_domain_sf"/>
</dbReference>
<keyword evidence="6" id="KW-1185">Reference proteome</keyword>
<evidence type="ECO:0000256" key="2">
    <source>
        <dbReference type="PROSITE-ProRule" id="PRU00176"/>
    </source>
</evidence>
<sequence>MEEWKGETNSSSTATEVASNADQQMKATNSSSTVSNVSTTNASNPAANDSSNAIKKSSSSSNLKDQGNRNSMGNRRDRDGRSSSRGQSSGRRRSRSPINRAREDSSRSRSSNRASRRIYVANIPFDVRWAELKDLFRDKIGNVRFCQLFENEDGKPRGCGLVEFDDASSAKKAIDELNRFEFRGRELVIKEDLDMERDRYGRLILNSSQRRDNDRNGSSSSNNRDHDRRGGDLDHQHGNYDDRYHHNGSGPSDPMNPNYNTYGLSPHFLNSLGIKGPLNNRVFVANLDYKVKERHMEDIFRLAGKITKTKLYMDNDGKSKGFGVVEFEHPVEAVQAISMFNNQKLHDRILSVRLDKFDQEDDFQVNDHGLPSKLPAGLEGIGKGLGIGGQPLNISKSMLNSQLPIGPQGSVPVVDPLAPVGPATTAAINALTNLAGNLQNLPNLAQSLAHLSNATAPPPPPLANQPIGGGGGLPYSTGNDLPIDRSQTQPIHQAPYSGYQTVPPSASVQPQQPPQYQSVVSNYGQASSNNQQLPSYQQTSVGSGPSVNQSISSYSTYDQSYRDRSSIVSSQQQQQPPQPNSTVPAVTDTIYVRNLPSTFVWQNLRDRFSEIGEVRFAEMKGHGTALVRFAHTRDAQRACDLMNGIRIENRPIDVDLYF</sequence>
<evidence type="ECO:0000313" key="6">
    <source>
        <dbReference type="Proteomes" id="UP001142055"/>
    </source>
</evidence>
<feature type="region of interest" description="Disordered" evidence="3">
    <location>
        <begin position="204"/>
        <end position="259"/>
    </location>
</feature>
<dbReference type="Gene3D" id="3.30.70.330">
    <property type="match status" value="3"/>
</dbReference>
<dbReference type="SMART" id="SM00360">
    <property type="entry name" value="RRM"/>
    <property type="match status" value="3"/>
</dbReference>
<feature type="domain" description="RRM" evidence="4">
    <location>
        <begin position="280"/>
        <end position="357"/>
    </location>
</feature>
<organism evidence="5 6">
    <name type="scientific">Blomia tropicalis</name>
    <name type="common">Mite</name>
    <dbReference type="NCBI Taxonomy" id="40697"/>
    <lineage>
        <taxon>Eukaryota</taxon>
        <taxon>Metazoa</taxon>
        <taxon>Ecdysozoa</taxon>
        <taxon>Arthropoda</taxon>
        <taxon>Chelicerata</taxon>
        <taxon>Arachnida</taxon>
        <taxon>Acari</taxon>
        <taxon>Acariformes</taxon>
        <taxon>Sarcoptiformes</taxon>
        <taxon>Astigmata</taxon>
        <taxon>Glycyphagoidea</taxon>
        <taxon>Echimyopodidae</taxon>
        <taxon>Blomia</taxon>
    </lineage>
</organism>